<evidence type="ECO:0000313" key="5">
    <source>
        <dbReference type="EMBL" id="BAX63168.1"/>
    </source>
</evidence>
<dbReference type="GO" id="GO:0006508">
    <property type="term" value="P:proteolysis"/>
    <property type="evidence" value="ECO:0007669"/>
    <property type="project" value="UniProtKB-KW"/>
</dbReference>
<dbReference type="FunFam" id="3.30.479.30:FF:000004">
    <property type="entry name" value="Putative membrane protease family, stomatin"/>
    <property type="match status" value="1"/>
</dbReference>
<dbReference type="PANTHER" id="PTHR10264">
    <property type="entry name" value="BAND 7 PROTEIN-RELATED"/>
    <property type="match status" value="1"/>
</dbReference>
<gene>
    <name evidence="5" type="ORF">BSFP_060360</name>
</gene>
<evidence type="ECO:0000259" key="4">
    <source>
        <dbReference type="SMART" id="SM00244"/>
    </source>
</evidence>
<dbReference type="InterPro" id="IPR001972">
    <property type="entry name" value="Stomatin_HflK_fam"/>
</dbReference>
<organism evidence="5 6">
    <name type="scientific">Burkholderia stabilis</name>
    <dbReference type="NCBI Taxonomy" id="95485"/>
    <lineage>
        <taxon>Bacteria</taxon>
        <taxon>Pseudomonadati</taxon>
        <taxon>Pseudomonadota</taxon>
        <taxon>Betaproteobacteria</taxon>
        <taxon>Burkholderiales</taxon>
        <taxon>Burkholderiaceae</taxon>
        <taxon>Burkholderia</taxon>
        <taxon>Burkholderia cepacia complex</taxon>
    </lineage>
</organism>
<feature type="domain" description="Band 7" evidence="4">
    <location>
        <begin position="40"/>
        <end position="198"/>
    </location>
</feature>
<evidence type="ECO:0000313" key="6">
    <source>
        <dbReference type="Proteomes" id="UP000218432"/>
    </source>
</evidence>
<dbReference type="CDD" id="cd13775">
    <property type="entry name" value="SPFH_eoslipins_u3"/>
    <property type="match status" value="1"/>
</dbReference>
<keyword evidence="3" id="KW-0812">Transmembrane</keyword>
<dbReference type="EMBL" id="AP018112">
    <property type="protein sequence ID" value="BAX63168.1"/>
    <property type="molecule type" value="Genomic_DNA"/>
</dbReference>
<dbReference type="AlphaFoldDB" id="A0A1Y1BXR7"/>
<dbReference type="PANTHER" id="PTHR10264:SF19">
    <property type="entry name" value="AT06885P-RELATED"/>
    <property type="match status" value="1"/>
</dbReference>
<keyword evidence="3" id="KW-1133">Transmembrane helix</keyword>
<proteinExistence type="inferred from homology"/>
<dbReference type="Gene3D" id="6.10.250.2090">
    <property type="match status" value="1"/>
</dbReference>
<keyword evidence="5" id="KW-0378">Hydrolase</keyword>
<dbReference type="SUPFAM" id="SSF117892">
    <property type="entry name" value="Band 7/SPFH domain"/>
    <property type="match status" value="1"/>
</dbReference>
<dbReference type="Proteomes" id="UP000218432">
    <property type="component" value="Chromosome 2"/>
</dbReference>
<comment type="similarity">
    <text evidence="2">Belongs to the band 7/mec-2 family.</text>
</comment>
<accession>A0A1Y1BXR7</accession>
<evidence type="ECO:0000256" key="2">
    <source>
        <dbReference type="ARBA" id="ARBA00008164"/>
    </source>
</evidence>
<dbReference type="PRINTS" id="PR00721">
    <property type="entry name" value="STOMATIN"/>
</dbReference>
<sequence length="290" mass="31410">MNPVTLFLSAAFMLAALAVGALVNPYLALPFVIVAVLIALSVKVANVWEKFVILRVGKLQSVKGAGFFMIIPILDNVVAVIDERIQTTAFNAQEALTRDTVPVNVDAIIFWHVHDARKAALAITDYRQAIDRVAQTSLREMIGSSMLATLLSDRKAADEHLAEEIGRKTADWGITVRSVETRDVAIPVALQDSMSRQAQAEREKQARVILGSAEAEVAAKFVEASRVYENHPSALQLRAMNIIYETTKERGATILIPSSMVDSLNPVVALAIAGHDVTESTSPPTLKTAA</sequence>
<dbReference type="InterPro" id="IPR001107">
    <property type="entry name" value="Band_7"/>
</dbReference>
<dbReference type="Gene3D" id="3.30.479.30">
    <property type="entry name" value="Band 7 domain"/>
    <property type="match status" value="1"/>
</dbReference>
<protein>
    <submittedName>
        <fullName evidence="5">Membrane protease subunit, stomatin/prohibitin</fullName>
    </submittedName>
</protein>
<evidence type="ECO:0000256" key="3">
    <source>
        <dbReference type="SAM" id="Phobius"/>
    </source>
</evidence>
<dbReference type="InterPro" id="IPR036013">
    <property type="entry name" value="Band_7/SPFH_dom_sf"/>
</dbReference>
<dbReference type="Pfam" id="PF01145">
    <property type="entry name" value="Band_7"/>
    <property type="match status" value="1"/>
</dbReference>
<keyword evidence="3" id="KW-0472">Membrane</keyword>
<dbReference type="SMART" id="SM00244">
    <property type="entry name" value="PHB"/>
    <property type="match status" value="1"/>
</dbReference>
<evidence type="ECO:0000256" key="1">
    <source>
        <dbReference type="ARBA" id="ARBA00004167"/>
    </source>
</evidence>
<dbReference type="GO" id="GO:0005886">
    <property type="term" value="C:plasma membrane"/>
    <property type="evidence" value="ECO:0007669"/>
    <property type="project" value="InterPro"/>
</dbReference>
<name>A0A1Y1BXR7_9BURK</name>
<dbReference type="RefSeq" id="WP_047903694.1">
    <property type="nucleotide sequence ID" value="NZ_AP018112.1"/>
</dbReference>
<dbReference type="GO" id="GO:0008233">
    <property type="term" value="F:peptidase activity"/>
    <property type="evidence" value="ECO:0007669"/>
    <property type="project" value="UniProtKB-KW"/>
</dbReference>
<feature type="transmembrane region" description="Helical" evidence="3">
    <location>
        <begin position="28"/>
        <end position="48"/>
    </location>
</feature>
<keyword evidence="5" id="KW-0645">Protease</keyword>
<comment type="subcellular location">
    <subcellularLocation>
        <location evidence="1">Membrane</location>
        <topology evidence="1">Single-pass membrane protein</topology>
    </subcellularLocation>
</comment>
<dbReference type="GeneID" id="55507772"/>
<dbReference type="GO" id="GO:0098552">
    <property type="term" value="C:side of membrane"/>
    <property type="evidence" value="ECO:0007669"/>
    <property type="project" value="UniProtKB-ARBA"/>
</dbReference>
<dbReference type="InterPro" id="IPR043202">
    <property type="entry name" value="Band-7_stomatin-like"/>
</dbReference>
<reference evidence="5 6" key="1">
    <citation type="journal article" date="2017" name="Genome Announc.">
        <title>Complete Genome Sequence of Burkholderia stabilis FERMP-21014.</title>
        <authorList>
            <person name="Konishi K."/>
            <person name="Kumagai T."/>
            <person name="Sakasegawa S."/>
            <person name="Tamura T."/>
        </authorList>
    </citation>
    <scope>NUCLEOTIDE SEQUENCE [LARGE SCALE GENOMIC DNA]</scope>
    <source>
        <strain evidence="5 6">FERMP-21014</strain>
    </source>
</reference>